<evidence type="ECO:0000313" key="6">
    <source>
        <dbReference type="Proteomes" id="UP000199651"/>
    </source>
</evidence>
<dbReference type="NCBIfam" id="NF045897">
    <property type="entry name" value="SCO3242_trans"/>
    <property type="match status" value="1"/>
</dbReference>
<evidence type="ECO:0000256" key="1">
    <source>
        <dbReference type="ARBA" id="ARBA00004141"/>
    </source>
</evidence>
<keyword evidence="2" id="KW-0812">Transmembrane</keyword>
<name>A0A1H0NNJ0_9PSEU</name>
<dbReference type="PANTHER" id="PTHR42723:SF1">
    <property type="entry name" value="CHLOROPHYLL SYNTHASE, CHLOROPLASTIC"/>
    <property type="match status" value="1"/>
</dbReference>
<sequence>MNPFLELVRAPAALTVLGDTVAGAAASGRPLSGKRLLLPLSSVALYWSGMALNDWSDRRLDAVERPERPIPSGRISPGAALATATALSAAGLGIAAWAGGRDAFRVAGVLAAAVWSYDTVLKSTPAGPAAMAACRGLDVLLGGSGAASALPAAAAVSCHTYAVTALSRGEVHGGSASTAKAALGGTVLSTLAAVVGPARSWRHRLGAAVAAAGYAATVGQAQFAAARDPRADTVRRATKAGIHGMVPLQSALTARAGSAAGAVAIALALPVARRLSRKVSPT</sequence>
<evidence type="ECO:0000256" key="2">
    <source>
        <dbReference type="ARBA" id="ARBA00022692"/>
    </source>
</evidence>
<proteinExistence type="predicted"/>
<evidence type="ECO:0000256" key="4">
    <source>
        <dbReference type="ARBA" id="ARBA00023136"/>
    </source>
</evidence>
<dbReference type="RefSeq" id="WP_091375361.1">
    <property type="nucleotide sequence ID" value="NZ_FNDV01000002.1"/>
</dbReference>
<evidence type="ECO:0000256" key="3">
    <source>
        <dbReference type="ARBA" id="ARBA00022989"/>
    </source>
</evidence>
<dbReference type="OrthoDB" id="2908954at2"/>
<reference evidence="6" key="1">
    <citation type="submission" date="2016-10" db="EMBL/GenBank/DDBJ databases">
        <authorList>
            <person name="Varghese N."/>
            <person name="Submissions S."/>
        </authorList>
    </citation>
    <scope>NUCLEOTIDE SEQUENCE [LARGE SCALE GENOMIC DNA]</scope>
    <source>
        <strain evidence="6">IBRC-M 10655</strain>
    </source>
</reference>
<dbReference type="PANTHER" id="PTHR42723">
    <property type="entry name" value="CHLOROPHYLL SYNTHASE"/>
    <property type="match status" value="1"/>
</dbReference>
<dbReference type="InterPro" id="IPR000537">
    <property type="entry name" value="UbiA_prenyltransferase"/>
</dbReference>
<evidence type="ECO:0000313" key="5">
    <source>
        <dbReference type="EMBL" id="SDO94211.1"/>
    </source>
</evidence>
<organism evidence="5 6">
    <name type="scientific">Actinokineospora alba</name>
    <dbReference type="NCBI Taxonomy" id="504798"/>
    <lineage>
        <taxon>Bacteria</taxon>
        <taxon>Bacillati</taxon>
        <taxon>Actinomycetota</taxon>
        <taxon>Actinomycetes</taxon>
        <taxon>Pseudonocardiales</taxon>
        <taxon>Pseudonocardiaceae</taxon>
        <taxon>Actinokineospora</taxon>
    </lineage>
</organism>
<dbReference type="InterPro" id="IPR050475">
    <property type="entry name" value="Prenyltransferase_related"/>
</dbReference>
<keyword evidence="6" id="KW-1185">Reference proteome</keyword>
<protein>
    <submittedName>
        <fullName evidence="5">4-hydroxybenzoate polyprenyltransferase</fullName>
    </submittedName>
</protein>
<keyword evidence="4" id="KW-0472">Membrane</keyword>
<accession>A0A1H0NNJ0</accession>
<dbReference type="Pfam" id="PF01040">
    <property type="entry name" value="UbiA"/>
    <property type="match status" value="1"/>
</dbReference>
<gene>
    <name evidence="5" type="ORF">SAMN05192558_105413</name>
</gene>
<dbReference type="AlphaFoldDB" id="A0A1H0NNJ0"/>
<dbReference type="EMBL" id="FNJB01000005">
    <property type="protein sequence ID" value="SDO94211.1"/>
    <property type="molecule type" value="Genomic_DNA"/>
</dbReference>
<comment type="subcellular location">
    <subcellularLocation>
        <location evidence="1">Membrane</location>
        <topology evidence="1">Multi-pass membrane protein</topology>
    </subcellularLocation>
</comment>
<keyword evidence="5" id="KW-0808">Transferase</keyword>
<dbReference type="Proteomes" id="UP000199651">
    <property type="component" value="Unassembled WGS sequence"/>
</dbReference>
<dbReference type="InterPro" id="IPR044878">
    <property type="entry name" value="UbiA_sf"/>
</dbReference>
<dbReference type="Gene3D" id="1.10.357.140">
    <property type="entry name" value="UbiA prenyltransferase"/>
    <property type="match status" value="1"/>
</dbReference>
<dbReference type="GO" id="GO:0016765">
    <property type="term" value="F:transferase activity, transferring alkyl or aryl (other than methyl) groups"/>
    <property type="evidence" value="ECO:0007669"/>
    <property type="project" value="InterPro"/>
</dbReference>
<dbReference type="GO" id="GO:0016020">
    <property type="term" value="C:membrane"/>
    <property type="evidence" value="ECO:0007669"/>
    <property type="project" value="UniProtKB-SubCell"/>
</dbReference>
<dbReference type="CDD" id="cd13964">
    <property type="entry name" value="PT_UbiA_1"/>
    <property type="match status" value="1"/>
</dbReference>
<dbReference type="STRING" id="504798.SAMN05421871_102463"/>
<keyword evidence="3" id="KW-1133">Transmembrane helix</keyword>